<dbReference type="OrthoDB" id="10264149at2759"/>
<dbReference type="GeneID" id="64599481"/>
<protein>
    <submittedName>
        <fullName evidence="2">Uncharacterized protein</fullName>
    </submittedName>
</protein>
<feature type="region of interest" description="Disordered" evidence="1">
    <location>
        <begin position="1"/>
        <end position="146"/>
    </location>
</feature>
<dbReference type="EMBL" id="JABBWE010000004">
    <property type="protein sequence ID" value="KAG1803836.1"/>
    <property type="molecule type" value="Genomic_DNA"/>
</dbReference>
<reference evidence="2" key="1">
    <citation type="journal article" date="2020" name="New Phytol.">
        <title>Comparative genomics reveals dynamic genome evolution in host specialist ectomycorrhizal fungi.</title>
        <authorList>
            <person name="Lofgren L.A."/>
            <person name="Nguyen N.H."/>
            <person name="Vilgalys R."/>
            <person name="Ruytinx J."/>
            <person name="Liao H.L."/>
            <person name="Branco S."/>
            <person name="Kuo A."/>
            <person name="LaButti K."/>
            <person name="Lipzen A."/>
            <person name="Andreopoulos W."/>
            <person name="Pangilinan J."/>
            <person name="Riley R."/>
            <person name="Hundley H."/>
            <person name="Na H."/>
            <person name="Barry K."/>
            <person name="Grigoriev I.V."/>
            <person name="Stajich J.E."/>
            <person name="Kennedy P.G."/>
        </authorList>
    </citation>
    <scope>NUCLEOTIDE SEQUENCE</scope>
    <source>
        <strain evidence="2">S12</strain>
    </source>
</reference>
<accession>A0A9P7DV24</accession>
<name>A0A9P7DV24_9AGAM</name>
<sequence>MPELFYDNDLSPPASPKSSGEHHHLTFVSARASHDSSDSLRNLELSEGPIAERRRSRSYSMTGFDFQRDPLPLSSSLSELDTTSVGESGEKNITLLHVANTESTDDNDVASGSGKTTRDDSGDDDDGGSDGKNEDDQDSQTSSDDCCRADKSRFGLFAKHASVNEDPFDQLDPSQPTRVASPYQSSPSIPTTQHPFRQNTLNFGDSLFQRYDLDSQAHLLKSHYYRSEFLVTLEHISNHLLVVPKPARVSALRAELTALNHKLPAEVTSSSSFIPQFVIWNLRYACLCGALHQAVTTLPSSDSTATLVSLSSPSGPLSWLPGSGWLVILVELMQKDSKLSCFAAFGEQTAAQLRDRFQLALTHSLVGEYIDRLIDTSLGSN</sequence>
<feature type="region of interest" description="Disordered" evidence="1">
    <location>
        <begin position="165"/>
        <end position="196"/>
    </location>
</feature>
<feature type="compositionally biased region" description="Low complexity" evidence="1">
    <location>
        <begin position="69"/>
        <end position="84"/>
    </location>
</feature>
<comment type="caution">
    <text evidence="2">The sequence shown here is derived from an EMBL/GenBank/DDBJ whole genome shotgun (WGS) entry which is preliminary data.</text>
</comment>
<evidence type="ECO:0000313" key="3">
    <source>
        <dbReference type="Proteomes" id="UP000719766"/>
    </source>
</evidence>
<keyword evidence="3" id="KW-1185">Reference proteome</keyword>
<gene>
    <name evidence="2" type="ORF">HD556DRAFT_1437575</name>
</gene>
<proteinExistence type="predicted"/>
<evidence type="ECO:0000256" key="1">
    <source>
        <dbReference type="SAM" id="MobiDB-lite"/>
    </source>
</evidence>
<dbReference type="Proteomes" id="UP000719766">
    <property type="component" value="Unassembled WGS sequence"/>
</dbReference>
<dbReference type="RefSeq" id="XP_041166182.1">
    <property type="nucleotide sequence ID" value="XM_041305717.1"/>
</dbReference>
<evidence type="ECO:0000313" key="2">
    <source>
        <dbReference type="EMBL" id="KAG1803836.1"/>
    </source>
</evidence>
<organism evidence="2 3">
    <name type="scientific">Suillus plorans</name>
    <dbReference type="NCBI Taxonomy" id="116603"/>
    <lineage>
        <taxon>Eukaryota</taxon>
        <taxon>Fungi</taxon>
        <taxon>Dikarya</taxon>
        <taxon>Basidiomycota</taxon>
        <taxon>Agaricomycotina</taxon>
        <taxon>Agaricomycetes</taxon>
        <taxon>Agaricomycetidae</taxon>
        <taxon>Boletales</taxon>
        <taxon>Suillineae</taxon>
        <taxon>Suillaceae</taxon>
        <taxon>Suillus</taxon>
    </lineage>
</organism>
<feature type="compositionally biased region" description="Polar residues" evidence="1">
    <location>
        <begin position="172"/>
        <end position="196"/>
    </location>
</feature>
<dbReference type="AlphaFoldDB" id="A0A9P7DV24"/>